<dbReference type="PANTHER" id="PTHR48277:SF1">
    <property type="entry name" value="MITOCHONDRIAL RIBOSOMAL PROTEIN S5"/>
    <property type="match status" value="1"/>
</dbReference>
<evidence type="ECO:0000256" key="7">
    <source>
        <dbReference type="RuleBase" id="RU003823"/>
    </source>
</evidence>
<evidence type="ECO:0000313" key="9">
    <source>
        <dbReference type="EMBL" id="PIP46456.1"/>
    </source>
</evidence>
<dbReference type="Gene3D" id="3.30.230.10">
    <property type="match status" value="1"/>
</dbReference>
<dbReference type="Gene3D" id="3.30.160.20">
    <property type="match status" value="1"/>
</dbReference>
<dbReference type="GO" id="GO:0003723">
    <property type="term" value="F:RNA binding"/>
    <property type="evidence" value="ECO:0007669"/>
    <property type="project" value="InterPro"/>
</dbReference>
<dbReference type="InterPro" id="IPR014721">
    <property type="entry name" value="Ribsml_uS5_D2-typ_fold_subgr"/>
</dbReference>
<comment type="caution">
    <text evidence="9">The sequence shown here is derived from an EMBL/GenBank/DDBJ whole genome shotgun (WGS) entry which is preliminary data.</text>
</comment>
<evidence type="ECO:0000256" key="2">
    <source>
        <dbReference type="ARBA" id="ARBA00022980"/>
    </source>
</evidence>
<dbReference type="AlphaFoldDB" id="A0A2H0AM00"/>
<evidence type="ECO:0000256" key="5">
    <source>
        <dbReference type="ARBA" id="ARBA00035519"/>
    </source>
</evidence>
<dbReference type="EMBL" id="PCSK01000012">
    <property type="protein sequence ID" value="PIP46456.1"/>
    <property type="molecule type" value="Genomic_DNA"/>
</dbReference>
<proteinExistence type="inferred from homology"/>
<feature type="domain" description="S5 DRBM" evidence="8">
    <location>
        <begin position="10"/>
        <end position="73"/>
    </location>
</feature>
<dbReference type="PANTHER" id="PTHR48277">
    <property type="entry name" value="MITOCHONDRIAL RIBOSOMAL PROTEIN S5"/>
    <property type="match status" value="1"/>
</dbReference>
<dbReference type="SUPFAM" id="SSF54768">
    <property type="entry name" value="dsRNA-binding domain-like"/>
    <property type="match status" value="1"/>
</dbReference>
<dbReference type="FunFam" id="3.30.230.10:FF:000002">
    <property type="entry name" value="30S ribosomal protein S5"/>
    <property type="match status" value="1"/>
</dbReference>
<dbReference type="InterPro" id="IPR018192">
    <property type="entry name" value="Ribosomal_uS5_N_CS"/>
</dbReference>
<reference evidence="9 10" key="1">
    <citation type="submission" date="2017-09" db="EMBL/GenBank/DDBJ databases">
        <title>Depth-based differentiation of microbial function through sediment-hosted aquifers and enrichment of novel symbionts in the deep terrestrial subsurface.</title>
        <authorList>
            <person name="Probst A.J."/>
            <person name="Ladd B."/>
            <person name="Jarett J.K."/>
            <person name="Geller-Mcgrath D.E."/>
            <person name="Sieber C.M."/>
            <person name="Emerson J.B."/>
            <person name="Anantharaman K."/>
            <person name="Thomas B.C."/>
            <person name="Malmstrom R."/>
            <person name="Stieglmeier M."/>
            <person name="Klingl A."/>
            <person name="Woyke T."/>
            <person name="Ryan C.M."/>
            <person name="Banfield J.F."/>
        </authorList>
    </citation>
    <scope>NUCLEOTIDE SEQUENCE [LARGE SCALE GENOMIC DNA]</scope>
    <source>
        <strain evidence="9">CG23_combo_of_CG06-09_8_20_14_all_42_19</strain>
    </source>
</reference>
<dbReference type="GO" id="GO:1990904">
    <property type="term" value="C:ribonucleoprotein complex"/>
    <property type="evidence" value="ECO:0007669"/>
    <property type="project" value="UniProtKB-UniRule"/>
</dbReference>
<dbReference type="Pfam" id="PF00333">
    <property type="entry name" value="Ribosomal_S5"/>
    <property type="match status" value="1"/>
</dbReference>
<organism evidence="9 10">
    <name type="scientific">Candidatus Colwellbacteria bacterium CG23_combo_of_CG06-09_8_20_14_all_42_19</name>
    <dbReference type="NCBI Taxonomy" id="1974541"/>
    <lineage>
        <taxon>Bacteria</taxon>
        <taxon>Candidatus Colwelliibacteriota</taxon>
    </lineage>
</organism>
<dbReference type="InterPro" id="IPR000851">
    <property type="entry name" value="Ribosomal_uS5"/>
</dbReference>
<dbReference type="InterPro" id="IPR013810">
    <property type="entry name" value="Ribosomal_uS5_N"/>
</dbReference>
<dbReference type="PROSITE" id="PS00585">
    <property type="entry name" value="RIBOSOMAL_S5"/>
    <property type="match status" value="1"/>
</dbReference>
<dbReference type="SUPFAM" id="SSF54211">
    <property type="entry name" value="Ribosomal protein S5 domain 2-like"/>
    <property type="match status" value="1"/>
</dbReference>
<dbReference type="Pfam" id="PF03719">
    <property type="entry name" value="Ribosomal_S5_C"/>
    <property type="match status" value="1"/>
</dbReference>
<dbReference type="Proteomes" id="UP000230007">
    <property type="component" value="Unassembled WGS sequence"/>
</dbReference>
<dbReference type="GO" id="GO:0006412">
    <property type="term" value="P:translation"/>
    <property type="evidence" value="ECO:0007669"/>
    <property type="project" value="InterPro"/>
</dbReference>
<dbReference type="InterPro" id="IPR005324">
    <property type="entry name" value="Ribosomal_uS5_C"/>
</dbReference>
<name>A0A2H0AM00_9BACT</name>
<sequence>MERRFKRGNLEETVLDLRRVTRVVAGGKRMRFRATVVVGDLKGKVGVGVAKGLDVERAITKAKAVAEKNMIEIKMKNKSIPHQVEAKFGAAKILIKPAVPGHGLVVGGAPRVVLKLAGIQDITAKCLGSTTSKLNYAIATVEALKKIRVKS</sequence>
<evidence type="ECO:0000256" key="1">
    <source>
        <dbReference type="ARBA" id="ARBA00008945"/>
    </source>
</evidence>
<keyword evidence="3 6" id="KW-0687">Ribonucleoprotein</keyword>
<gene>
    <name evidence="9" type="ORF">COX15_00560</name>
</gene>
<evidence type="ECO:0000256" key="4">
    <source>
        <dbReference type="ARBA" id="ARBA00035255"/>
    </source>
</evidence>
<dbReference type="InterPro" id="IPR020568">
    <property type="entry name" value="Ribosomal_Su5_D2-typ_SF"/>
</dbReference>
<evidence type="ECO:0000256" key="3">
    <source>
        <dbReference type="ARBA" id="ARBA00023274"/>
    </source>
</evidence>
<protein>
    <recommendedName>
        <fullName evidence="4">Small ribosomal subunit protein uS5</fullName>
    </recommendedName>
    <alternativeName>
        <fullName evidence="5">30S ribosomal protein S5</fullName>
    </alternativeName>
</protein>
<evidence type="ECO:0000259" key="8">
    <source>
        <dbReference type="PROSITE" id="PS50881"/>
    </source>
</evidence>
<dbReference type="PROSITE" id="PS50881">
    <property type="entry name" value="S5_DSRBD"/>
    <property type="match status" value="1"/>
</dbReference>
<evidence type="ECO:0000313" key="10">
    <source>
        <dbReference type="Proteomes" id="UP000230007"/>
    </source>
</evidence>
<comment type="similarity">
    <text evidence="1 7">Belongs to the universal ribosomal protein uS5 family.</text>
</comment>
<dbReference type="GO" id="GO:0005737">
    <property type="term" value="C:cytoplasm"/>
    <property type="evidence" value="ECO:0007669"/>
    <property type="project" value="UniProtKB-ARBA"/>
</dbReference>
<evidence type="ECO:0000256" key="6">
    <source>
        <dbReference type="PROSITE-ProRule" id="PRU00268"/>
    </source>
</evidence>
<accession>A0A2H0AM00</accession>
<dbReference type="GO" id="GO:0003735">
    <property type="term" value="F:structural constituent of ribosome"/>
    <property type="evidence" value="ECO:0007669"/>
    <property type="project" value="UniProtKB-UniRule"/>
</dbReference>
<dbReference type="GO" id="GO:0005840">
    <property type="term" value="C:ribosome"/>
    <property type="evidence" value="ECO:0007669"/>
    <property type="project" value="UniProtKB-KW"/>
</dbReference>
<keyword evidence="2 6" id="KW-0689">Ribosomal protein</keyword>